<keyword evidence="3" id="KW-1185">Reference proteome</keyword>
<dbReference type="SUPFAM" id="SSF55961">
    <property type="entry name" value="Bet v1-like"/>
    <property type="match status" value="1"/>
</dbReference>
<protein>
    <submittedName>
        <fullName evidence="2">Carbon monoxide dehydrogenase subunit G</fullName>
    </submittedName>
</protein>
<organism evidence="2 3">
    <name type="scientific">Sinorhizobium kostiense</name>
    <dbReference type="NCBI Taxonomy" id="76747"/>
    <lineage>
        <taxon>Bacteria</taxon>
        <taxon>Pseudomonadati</taxon>
        <taxon>Pseudomonadota</taxon>
        <taxon>Alphaproteobacteria</taxon>
        <taxon>Hyphomicrobiales</taxon>
        <taxon>Rhizobiaceae</taxon>
        <taxon>Sinorhizobium/Ensifer group</taxon>
        <taxon>Sinorhizobium</taxon>
    </lineage>
</organism>
<name>A0ABS4QYY3_9HYPH</name>
<dbReference type="Proteomes" id="UP000730739">
    <property type="component" value="Unassembled WGS sequence"/>
</dbReference>
<gene>
    <name evidence="2" type="ORF">J2Z31_002344</name>
</gene>
<dbReference type="Pfam" id="PF06240">
    <property type="entry name" value="COXG"/>
    <property type="match status" value="1"/>
</dbReference>
<comment type="caution">
    <text evidence="2">The sequence shown here is derived from an EMBL/GenBank/DDBJ whole genome shotgun (WGS) entry which is preliminary data.</text>
</comment>
<dbReference type="InterPro" id="IPR023393">
    <property type="entry name" value="START-like_dom_sf"/>
</dbReference>
<dbReference type="PANTHER" id="PTHR38588:SF1">
    <property type="entry name" value="BLL0334 PROTEIN"/>
    <property type="match status" value="1"/>
</dbReference>
<accession>A0ABS4QYY3</accession>
<dbReference type="PANTHER" id="PTHR38588">
    <property type="entry name" value="BLL0334 PROTEIN"/>
    <property type="match status" value="1"/>
</dbReference>
<proteinExistence type="predicted"/>
<feature type="compositionally biased region" description="Basic and acidic residues" evidence="1">
    <location>
        <begin position="1"/>
        <end position="17"/>
    </location>
</feature>
<dbReference type="Gene3D" id="3.30.530.20">
    <property type="match status" value="1"/>
</dbReference>
<dbReference type="CDD" id="cd05018">
    <property type="entry name" value="CoxG"/>
    <property type="match status" value="1"/>
</dbReference>
<evidence type="ECO:0000313" key="3">
    <source>
        <dbReference type="Proteomes" id="UP000730739"/>
    </source>
</evidence>
<dbReference type="InterPro" id="IPR010419">
    <property type="entry name" value="CO_DH_gsu"/>
</dbReference>
<evidence type="ECO:0000313" key="2">
    <source>
        <dbReference type="EMBL" id="MBP2235852.1"/>
    </source>
</evidence>
<sequence>MQQFKGDSDHCASDKTHGLKNAQSRLDPGTRREEMLMEMEGEERIAARRDAVWQCLNDPEILKQCIPGCQSLEAKSATELAAVVKVKIGPVSATFNGNVILSNLSPPDSYTISGEGKGGIAGFAKGRADVALEEENDETVLRYAVKAEVGGKIAQLGSRLIDSTARKLAQQFFANFNLAVSGEAEAAS</sequence>
<reference evidence="2 3" key="1">
    <citation type="submission" date="2021-03" db="EMBL/GenBank/DDBJ databases">
        <title>Genomic Encyclopedia of Type Strains, Phase IV (KMG-IV): sequencing the most valuable type-strain genomes for metagenomic binning, comparative biology and taxonomic classification.</title>
        <authorList>
            <person name="Goeker M."/>
        </authorList>
    </citation>
    <scope>NUCLEOTIDE SEQUENCE [LARGE SCALE GENOMIC DNA]</scope>
    <source>
        <strain evidence="2 3">DSM 13372</strain>
    </source>
</reference>
<feature type="region of interest" description="Disordered" evidence="1">
    <location>
        <begin position="1"/>
        <end position="31"/>
    </location>
</feature>
<dbReference type="EMBL" id="JAGILA010000002">
    <property type="protein sequence ID" value="MBP2235852.1"/>
    <property type="molecule type" value="Genomic_DNA"/>
</dbReference>
<evidence type="ECO:0000256" key="1">
    <source>
        <dbReference type="SAM" id="MobiDB-lite"/>
    </source>
</evidence>